<gene>
    <name evidence="1" type="ORF">NA56DRAFT_713259</name>
</gene>
<evidence type="ECO:0000313" key="2">
    <source>
        <dbReference type="Proteomes" id="UP000235672"/>
    </source>
</evidence>
<dbReference type="PANTHER" id="PTHR33112:SF16">
    <property type="entry name" value="HETEROKARYON INCOMPATIBILITY DOMAIN-CONTAINING PROTEIN"/>
    <property type="match status" value="1"/>
</dbReference>
<accession>A0A2J6PE71</accession>
<keyword evidence="2" id="KW-1185">Reference proteome</keyword>
<proteinExistence type="predicted"/>
<evidence type="ECO:0000313" key="1">
    <source>
        <dbReference type="EMBL" id="PMD12338.1"/>
    </source>
</evidence>
<dbReference type="OrthoDB" id="2958217at2759"/>
<name>A0A2J6PE71_9HELO</name>
<dbReference type="PANTHER" id="PTHR33112">
    <property type="entry name" value="DOMAIN PROTEIN, PUTATIVE-RELATED"/>
    <property type="match status" value="1"/>
</dbReference>
<sequence length="281" mass="32277">MRGWVFQEKLLAPRALLFARSEISWRCLCERSYEISPSCKANDLNLPTFESSYDDIVDRLRFDLYSKTSCLRSIFQGWYEMVEAYSDRQLICRSDVIPAISGIVSSIIDPYDCSFIAGLWIDDMARGFVWQVEKYYPPDCKPYDDRPWTTIKLFDGCPLRNVTLGRYAFGLWVLGARLIVPQNDNGGSHGEQNLVLKIRAHVKKAVIRESIGLVGPRDKTRLIPLIGDDDIYSSHCIGIVPAMEGSNVFIRVGYFHIENHNKFFEDIESLRDKDMNDIKLV</sequence>
<organism evidence="1 2">
    <name type="scientific">Hyaloscypha hepaticicola</name>
    <dbReference type="NCBI Taxonomy" id="2082293"/>
    <lineage>
        <taxon>Eukaryota</taxon>
        <taxon>Fungi</taxon>
        <taxon>Dikarya</taxon>
        <taxon>Ascomycota</taxon>
        <taxon>Pezizomycotina</taxon>
        <taxon>Leotiomycetes</taxon>
        <taxon>Helotiales</taxon>
        <taxon>Hyaloscyphaceae</taxon>
        <taxon>Hyaloscypha</taxon>
    </lineage>
</organism>
<protein>
    <recommendedName>
        <fullName evidence="3">Heterokaryon incompatibility domain-containing protein</fullName>
    </recommendedName>
</protein>
<dbReference type="EMBL" id="KZ613553">
    <property type="protein sequence ID" value="PMD12338.1"/>
    <property type="molecule type" value="Genomic_DNA"/>
</dbReference>
<reference evidence="1 2" key="1">
    <citation type="submission" date="2016-05" db="EMBL/GenBank/DDBJ databases">
        <title>A degradative enzymes factory behind the ericoid mycorrhizal symbiosis.</title>
        <authorList>
            <consortium name="DOE Joint Genome Institute"/>
            <person name="Martino E."/>
            <person name="Morin E."/>
            <person name="Grelet G."/>
            <person name="Kuo A."/>
            <person name="Kohler A."/>
            <person name="Daghino S."/>
            <person name="Barry K."/>
            <person name="Choi C."/>
            <person name="Cichocki N."/>
            <person name="Clum A."/>
            <person name="Copeland A."/>
            <person name="Hainaut M."/>
            <person name="Haridas S."/>
            <person name="Labutti K."/>
            <person name="Lindquist E."/>
            <person name="Lipzen A."/>
            <person name="Khouja H.-R."/>
            <person name="Murat C."/>
            <person name="Ohm R."/>
            <person name="Olson A."/>
            <person name="Spatafora J."/>
            <person name="Veneault-Fourrey C."/>
            <person name="Henrissat B."/>
            <person name="Grigoriev I."/>
            <person name="Martin F."/>
            <person name="Perotto S."/>
        </authorList>
    </citation>
    <scope>NUCLEOTIDE SEQUENCE [LARGE SCALE GENOMIC DNA]</scope>
    <source>
        <strain evidence="1 2">UAMH 7357</strain>
    </source>
</reference>
<evidence type="ECO:0008006" key="3">
    <source>
        <dbReference type="Google" id="ProtNLM"/>
    </source>
</evidence>
<dbReference type="STRING" id="1745343.A0A2J6PE71"/>
<dbReference type="AlphaFoldDB" id="A0A2J6PE71"/>
<dbReference type="Proteomes" id="UP000235672">
    <property type="component" value="Unassembled WGS sequence"/>
</dbReference>